<dbReference type="EMBL" id="MU552455">
    <property type="protein sequence ID" value="KAI5616014.1"/>
    <property type="molecule type" value="Genomic_DNA"/>
</dbReference>
<accession>A0AAD5AHR8</accession>
<evidence type="ECO:0000259" key="1">
    <source>
        <dbReference type="PROSITE" id="PS50835"/>
    </source>
</evidence>
<dbReference type="InterPro" id="IPR036179">
    <property type="entry name" value="Ig-like_dom_sf"/>
</dbReference>
<dbReference type="PANTHER" id="PTHR46013">
    <property type="entry name" value="VASCULAR CELL ADHESION MOLECULE 1"/>
    <property type="match status" value="1"/>
</dbReference>
<keyword evidence="3" id="KW-1185">Reference proteome</keyword>
<protein>
    <recommendedName>
        <fullName evidence="1">Ig-like domain-containing protein</fullName>
    </recommendedName>
</protein>
<dbReference type="InterPro" id="IPR007110">
    <property type="entry name" value="Ig-like_dom"/>
</dbReference>
<gene>
    <name evidence="2" type="ORF">C0J50_10697</name>
</gene>
<dbReference type="InterPro" id="IPR013783">
    <property type="entry name" value="Ig-like_fold"/>
</dbReference>
<dbReference type="PROSITE" id="PS50835">
    <property type="entry name" value="IG_LIKE"/>
    <property type="match status" value="1"/>
</dbReference>
<evidence type="ECO:0000313" key="2">
    <source>
        <dbReference type="EMBL" id="KAI5616014.1"/>
    </source>
</evidence>
<dbReference type="PANTHER" id="PTHR46013:SF4">
    <property type="entry name" value="B-CELL RECEPTOR CD22-RELATED"/>
    <property type="match status" value="1"/>
</dbReference>
<proteinExistence type="predicted"/>
<dbReference type="SUPFAM" id="SSF48726">
    <property type="entry name" value="Immunoglobulin"/>
    <property type="match status" value="2"/>
</dbReference>
<reference evidence="2" key="1">
    <citation type="submission" date="2018-07" db="EMBL/GenBank/DDBJ databases">
        <title>Comparative genomics of catfishes provides insights into carnivory and benthic adaptation.</title>
        <authorList>
            <person name="Zhang Y."/>
            <person name="Wang D."/>
            <person name="Peng Z."/>
            <person name="Zheng S."/>
            <person name="Shao F."/>
            <person name="Tao W."/>
        </authorList>
    </citation>
    <scope>NUCLEOTIDE SEQUENCE</scope>
    <source>
        <strain evidence="2">Chongqing</strain>
    </source>
</reference>
<name>A0AAD5AHR8_SILAS</name>
<dbReference type="Gene3D" id="2.60.40.10">
    <property type="entry name" value="Immunoglobulins"/>
    <property type="match status" value="2"/>
</dbReference>
<dbReference type="CDD" id="cd00096">
    <property type="entry name" value="Ig"/>
    <property type="match status" value="1"/>
</dbReference>
<evidence type="ECO:0000313" key="3">
    <source>
        <dbReference type="Proteomes" id="UP001205998"/>
    </source>
</evidence>
<dbReference type="AlphaFoldDB" id="A0AAD5AHR8"/>
<dbReference type="Proteomes" id="UP001205998">
    <property type="component" value="Unassembled WGS sequence"/>
</dbReference>
<sequence length="265" mass="29630">MEGSSVEFTGSYSHYSNLSVNKVFWHYFQPGTSIDLKTMTHVANRVEYRKNNLTLKINQLTKNDSREYRLRFITNGGGGFSGKPGVILNVTDLQVRVSQSAVDSEGQITVTLSCITSCTLPNNPTYMWYKNLQPVTNKPTKHNKLYLSFSEDAGNYSCAVRGLEELRSPEETVTFHPGSQDHTVLKHIIVGLTAFLVVTLLSGALCMWEKKSSSANGHSSSGEKEQHHFASDLFGRVTSDDQDNVTTVFFKPFHTQNLSRHQSGR</sequence>
<comment type="caution">
    <text evidence="2">The sequence shown here is derived from an EMBL/GenBank/DDBJ whole genome shotgun (WGS) entry which is preliminary data.</text>
</comment>
<organism evidence="2 3">
    <name type="scientific">Silurus asotus</name>
    <name type="common">Amur catfish</name>
    <name type="synonym">Parasilurus asotus</name>
    <dbReference type="NCBI Taxonomy" id="30991"/>
    <lineage>
        <taxon>Eukaryota</taxon>
        <taxon>Metazoa</taxon>
        <taxon>Chordata</taxon>
        <taxon>Craniata</taxon>
        <taxon>Vertebrata</taxon>
        <taxon>Euteleostomi</taxon>
        <taxon>Actinopterygii</taxon>
        <taxon>Neopterygii</taxon>
        <taxon>Teleostei</taxon>
        <taxon>Ostariophysi</taxon>
        <taxon>Siluriformes</taxon>
        <taxon>Siluridae</taxon>
        <taxon>Silurus</taxon>
    </lineage>
</organism>
<feature type="domain" description="Ig-like" evidence="1">
    <location>
        <begin position="84"/>
        <end position="174"/>
    </location>
</feature>